<keyword evidence="3" id="KW-0804">Transcription</keyword>
<dbReference type="AlphaFoldDB" id="A0A2T1LV46"/>
<reference evidence="5 6" key="1">
    <citation type="submission" date="2018-03" db="EMBL/GenBank/DDBJ databases">
        <title>The ancient ancestry and fast evolution of plastids.</title>
        <authorList>
            <person name="Moore K.R."/>
            <person name="Magnabosco C."/>
            <person name="Momper L."/>
            <person name="Gold D.A."/>
            <person name="Bosak T."/>
            <person name="Fournier G.P."/>
        </authorList>
    </citation>
    <scope>NUCLEOTIDE SEQUENCE [LARGE SCALE GENOMIC DNA]</scope>
    <source>
        <strain evidence="5 6">CCALA 016</strain>
    </source>
</reference>
<dbReference type="InterPro" id="IPR002577">
    <property type="entry name" value="HTH_HxlR"/>
</dbReference>
<dbReference type="PROSITE" id="PS51118">
    <property type="entry name" value="HTH_HXLR"/>
    <property type="match status" value="1"/>
</dbReference>
<evidence type="ECO:0000256" key="1">
    <source>
        <dbReference type="ARBA" id="ARBA00023015"/>
    </source>
</evidence>
<comment type="caution">
    <text evidence="5">The sequence shown here is derived from an EMBL/GenBank/DDBJ whole genome shotgun (WGS) entry which is preliminary data.</text>
</comment>
<organism evidence="5 6">
    <name type="scientific">Aphanothece hegewaldii CCALA 016</name>
    <dbReference type="NCBI Taxonomy" id="2107694"/>
    <lineage>
        <taxon>Bacteria</taxon>
        <taxon>Bacillati</taxon>
        <taxon>Cyanobacteriota</taxon>
        <taxon>Cyanophyceae</taxon>
        <taxon>Oscillatoriophycideae</taxon>
        <taxon>Chroococcales</taxon>
        <taxon>Aphanothecaceae</taxon>
        <taxon>Aphanothece</taxon>
    </lineage>
</organism>
<reference evidence="5 6" key="2">
    <citation type="submission" date="2018-03" db="EMBL/GenBank/DDBJ databases">
        <authorList>
            <person name="Keele B.F."/>
        </authorList>
    </citation>
    <scope>NUCLEOTIDE SEQUENCE [LARGE SCALE GENOMIC DNA]</scope>
    <source>
        <strain evidence="5 6">CCALA 016</strain>
    </source>
</reference>
<dbReference type="SUPFAM" id="SSF46785">
    <property type="entry name" value="Winged helix' DNA-binding domain"/>
    <property type="match status" value="1"/>
</dbReference>
<keyword evidence="2" id="KW-0238">DNA-binding</keyword>
<dbReference type="OrthoDB" id="9791143at2"/>
<sequence>MTQQESKILSKCPAEIALKIINGRWKLLILKELFSGTKRFNELQRALSGVTQKVLTQQLRELESDGIINRTVYPEIPPKVEYSLTALGDSLKPLTEVMHDWGINQTKQF</sequence>
<evidence type="ECO:0000256" key="2">
    <source>
        <dbReference type="ARBA" id="ARBA00023125"/>
    </source>
</evidence>
<name>A0A2T1LV46_9CHRO</name>
<accession>A0A2T1LV46</accession>
<dbReference type="EMBL" id="PXOH01000019">
    <property type="protein sequence ID" value="PSF35560.1"/>
    <property type="molecule type" value="Genomic_DNA"/>
</dbReference>
<evidence type="ECO:0000313" key="6">
    <source>
        <dbReference type="Proteomes" id="UP000239001"/>
    </source>
</evidence>
<dbReference type="Gene3D" id="1.10.10.10">
    <property type="entry name" value="Winged helix-like DNA-binding domain superfamily/Winged helix DNA-binding domain"/>
    <property type="match status" value="1"/>
</dbReference>
<dbReference type="GO" id="GO:0003677">
    <property type="term" value="F:DNA binding"/>
    <property type="evidence" value="ECO:0007669"/>
    <property type="project" value="UniProtKB-KW"/>
</dbReference>
<dbReference type="Proteomes" id="UP000239001">
    <property type="component" value="Unassembled WGS sequence"/>
</dbReference>
<dbReference type="InterPro" id="IPR036388">
    <property type="entry name" value="WH-like_DNA-bd_sf"/>
</dbReference>
<protein>
    <submittedName>
        <fullName evidence="5">Transcriptional regulator</fullName>
    </submittedName>
</protein>
<feature type="domain" description="HTH hxlR-type" evidence="4">
    <location>
        <begin position="12"/>
        <end position="109"/>
    </location>
</feature>
<proteinExistence type="predicted"/>
<keyword evidence="1" id="KW-0805">Transcription regulation</keyword>
<dbReference type="RefSeq" id="WP_106457973.1">
    <property type="nucleotide sequence ID" value="NZ_PXOH01000019.1"/>
</dbReference>
<gene>
    <name evidence="5" type="ORF">C7H19_16255</name>
</gene>
<evidence type="ECO:0000256" key="3">
    <source>
        <dbReference type="ARBA" id="ARBA00023163"/>
    </source>
</evidence>
<dbReference type="InterPro" id="IPR011991">
    <property type="entry name" value="ArsR-like_HTH"/>
</dbReference>
<dbReference type="InterPro" id="IPR036390">
    <property type="entry name" value="WH_DNA-bd_sf"/>
</dbReference>
<dbReference type="PANTHER" id="PTHR33204">
    <property type="entry name" value="TRANSCRIPTIONAL REGULATOR, MARR FAMILY"/>
    <property type="match status" value="1"/>
</dbReference>
<dbReference type="CDD" id="cd00090">
    <property type="entry name" value="HTH_ARSR"/>
    <property type="match status" value="1"/>
</dbReference>
<evidence type="ECO:0000259" key="4">
    <source>
        <dbReference type="PROSITE" id="PS51118"/>
    </source>
</evidence>
<evidence type="ECO:0000313" key="5">
    <source>
        <dbReference type="EMBL" id="PSF35560.1"/>
    </source>
</evidence>
<keyword evidence="6" id="KW-1185">Reference proteome</keyword>
<dbReference type="Pfam" id="PF01638">
    <property type="entry name" value="HxlR"/>
    <property type="match status" value="1"/>
</dbReference>